<keyword evidence="13" id="KW-1185">Reference proteome</keyword>
<dbReference type="InterPro" id="IPR014718">
    <property type="entry name" value="GH-type_carb-bd"/>
</dbReference>
<dbReference type="PIRSF" id="PIRSF005096">
    <property type="entry name" value="GALM"/>
    <property type="match status" value="1"/>
</dbReference>
<reference evidence="12" key="1">
    <citation type="submission" date="2023-07" db="EMBL/GenBank/DDBJ databases">
        <title>The genome sequence of Rhodocytophaga aerolata KACC 12507.</title>
        <authorList>
            <person name="Zhang X."/>
        </authorList>
    </citation>
    <scope>NUCLEOTIDE SEQUENCE</scope>
    <source>
        <strain evidence="12">KACC 12507</strain>
    </source>
</reference>
<comment type="caution">
    <text evidence="12">The sequence shown here is derived from an EMBL/GenBank/DDBJ whole genome shotgun (WGS) entry which is preliminary data.</text>
</comment>
<dbReference type="NCBIfam" id="NF008277">
    <property type="entry name" value="PRK11055.1"/>
    <property type="match status" value="1"/>
</dbReference>
<name>A0ABT8R3E5_9BACT</name>
<dbReference type="GO" id="GO:0016853">
    <property type="term" value="F:isomerase activity"/>
    <property type="evidence" value="ECO:0007669"/>
    <property type="project" value="UniProtKB-KW"/>
</dbReference>
<dbReference type="InterPro" id="IPR018052">
    <property type="entry name" value="Ald1_epimerase_CS"/>
</dbReference>
<comment type="cofactor">
    <cofactor evidence="2">
        <name>Ca(2+)</name>
        <dbReference type="ChEBI" id="CHEBI:29108"/>
    </cofactor>
</comment>
<dbReference type="InterPro" id="IPR011013">
    <property type="entry name" value="Gal_mutarotase_sf_dom"/>
</dbReference>
<organism evidence="12 13">
    <name type="scientific">Rhodocytophaga aerolata</name>
    <dbReference type="NCBI Taxonomy" id="455078"/>
    <lineage>
        <taxon>Bacteria</taxon>
        <taxon>Pseudomonadati</taxon>
        <taxon>Bacteroidota</taxon>
        <taxon>Cytophagia</taxon>
        <taxon>Cytophagales</taxon>
        <taxon>Rhodocytophagaceae</taxon>
        <taxon>Rhodocytophaga</taxon>
    </lineage>
</organism>
<evidence type="ECO:0000256" key="4">
    <source>
        <dbReference type="ARBA" id="ARBA00006206"/>
    </source>
</evidence>
<evidence type="ECO:0000256" key="8">
    <source>
        <dbReference type="ARBA" id="ARBA00022837"/>
    </source>
</evidence>
<dbReference type="PANTHER" id="PTHR10091">
    <property type="entry name" value="ALDOSE-1-EPIMERASE"/>
    <property type="match status" value="1"/>
</dbReference>
<dbReference type="CDD" id="cd09019">
    <property type="entry name" value="galactose_mutarotase_like"/>
    <property type="match status" value="1"/>
</dbReference>
<dbReference type="SUPFAM" id="SSF74650">
    <property type="entry name" value="Galactose mutarotase-like"/>
    <property type="match status" value="1"/>
</dbReference>
<evidence type="ECO:0000256" key="9">
    <source>
        <dbReference type="ARBA" id="ARBA00023235"/>
    </source>
</evidence>
<comment type="catalytic activity">
    <reaction evidence="1 11">
        <text>alpha-D-glucose = beta-D-glucose</text>
        <dbReference type="Rhea" id="RHEA:10264"/>
        <dbReference type="ChEBI" id="CHEBI:15903"/>
        <dbReference type="ChEBI" id="CHEBI:17925"/>
        <dbReference type="EC" id="5.1.3.3"/>
    </reaction>
</comment>
<dbReference type="PANTHER" id="PTHR10091:SF0">
    <property type="entry name" value="GALACTOSE MUTAROTASE"/>
    <property type="match status" value="1"/>
</dbReference>
<evidence type="ECO:0000256" key="3">
    <source>
        <dbReference type="ARBA" id="ARBA00005028"/>
    </source>
</evidence>
<sequence length="348" mass="38379">MNVTKEVFGKTEDGTEVHLYTLTNDNGMTVKITNYGAIITSLVTKDKNGNPGDIVLGFDSLESYLKGHPFFGAVAGRYANRIKEGKFTLDGKEYKLATNNGKNHLHGGIKGFDKVVWTPEEINNGLKLTYKSKDMEEGYPGNLTATVTYVINDNNELRINYTAETDKPTPVNLTNHSYFNLAAGQAKNNLDHVMFIQADKYTVVDETMIPTGELRPVKGTPFDFTTPQPIGARIEQTGGGYDHNFVLIKKTPGEMSLAATVYEPTSGRVMEVYTTQPGVQFYAGNFLDGSLTGKGGVNYVKRYGFCLETQHFPDSPNQAAFPSTILKPGETYKQATIFKFSAENRANQ</sequence>
<comment type="similarity">
    <text evidence="4 11">Belongs to the aldose epimerase family.</text>
</comment>
<dbReference type="InterPro" id="IPR008183">
    <property type="entry name" value="Aldose_1/G6P_1-epimerase"/>
</dbReference>
<dbReference type="Gene3D" id="2.70.98.10">
    <property type="match status" value="1"/>
</dbReference>
<gene>
    <name evidence="12" type="ORF">Q0590_10220</name>
</gene>
<dbReference type="Pfam" id="PF01263">
    <property type="entry name" value="Aldose_epim"/>
    <property type="match status" value="1"/>
</dbReference>
<dbReference type="EMBL" id="JAUKPO010000004">
    <property type="protein sequence ID" value="MDO1446627.1"/>
    <property type="molecule type" value="Genomic_DNA"/>
</dbReference>
<evidence type="ECO:0000256" key="5">
    <source>
        <dbReference type="ARBA" id="ARBA00011245"/>
    </source>
</evidence>
<evidence type="ECO:0000256" key="10">
    <source>
        <dbReference type="ARBA" id="ARBA00023277"/>
    </source>
</evidence>
<dbReference type="EC" id="5.1.3.3" evidence="6 11"/>
<evidence type="ECO:0000256" key="1">
    <source>
        <dbReference type="ARBA" id="ARBA00001614"/>
    </source>
</evidence>
<dbReference type="InterPro" id="IPR015443">
    <property type="entry name" value="Aldose_1-epimerase"/>
</dbReference>
<evidence type="ECO:0000313" key="13">
    <source>
        <dbReference type="Proteomes" id="UP001168528"/>
    </source>
</evidence>
<dbReference type="Proteomes" id="UP001168528">
    <property type="component" value="Unassembled WGS sequence"/>
</dbReference>
<dbReference type="InterPro" id="IPR047215">
    <property type="entry name" value="Galactose_mutarotase-like"/>
</dbReference>
<proteinExistence type="inferred from homology"/>
<evidence type="ECO:0000256" key="11">
    <source>
        <dbReference type="PIRNR" id="PIRNR005096"/>
    </source>
</evidence>
<evidence type="ECO:0000313" key="12">
    <source>
        <dbReference type="EMBL" id="MDO1446627.1"/>
    </source>
</evidence>
<evidence type="ECO:0000256" key="6">
    <source>
        <dbReference type="ARBA" id="ARBA00013185"/>
    </source>
</evidence>
<keyword evidence="9 11" id="KW-0413">Isomerase</keyword>
<comment type="subunit">
    <text evidence="5">Monomer.</text>
</comment>
<comment type="pathway">
    <text evidence="3 11">Carbohydrate metabolism; hexose metabolism.</text>
</comment>
<evidence type="ECO:0000256" key="2">
    <source>
        <dbReference type="ARBA" id="ARBA00001913"/>
    </source>
</evidence>
<evidence type="ECO:0000256" key="7">
    <source>
        <dbReference type="ARBA" id="ARBA00014165"/>
    </source>
</evidence>
<protein>
    <recommendedName>
        <fullName evidence="7 11">Aldose 1-epimerase</fullName>
        <ecNumber evidence="6 11">5.1.3.3</ecNumber>
    </recommendedName>
</protein>
<dbReference type="PROSITE" id="PS00545">
    <property type="entry name" value="ALDOSE_1_EPIMERASE"/>
    <property type="match status" value="1"/>
</dbReference>
<keyword evidence="8" id="KW-0106">Calcium</keyword>
<keyword evidence="10 11" id="KW-0119">Carbohydrate metabolism</keyword>
<accession>A0ABT8R3E5</accession>